<gene>
    <name evidence="1" type="ORF">MAIT1_03583</name>
</gene>
<organism evidence="1 2">
    <name type="scientific">Magnetofaba australis IT-1</name>
    <dbReference type="NCBI Taxonomy" id="1434232"/>
    <lineage>
        <taxon>Bacteria</taxon>
        <taxon>Pseudomonadati</taxon>
        <taxon>Pseudomonadota</taxon>
        <taxon>Magnetococcia</taxon>
        <taxon>Magnetococcales</taxon>
        <taxon>Magnetococcaceae</taxon>
        <taxon>Magnetofaba</taxon>
    </lineage>
</organism>
<sequence>MSQYALRLPESLMEAARRVSKEDHSSMNQLFVTAIAEKLSALETEKLLKERAARADEAKYLEVLKKVPDVPPIYEEDRLD</sequence>
<dbReference type="GO" id="GO:0006355">
    <property type="term" value="P:regulation of DNA-templated transcription"/>
    <property type="evidence" value="ECO:0007669"/>
    <property type="project" value="InterPro"/>
</dbReference>
<evidence type="ECO:0000313" key="2">
    <source>
        <dbReference type="Proteomes" id="UP000194003"/>
    </source>
</evidence>
<accession>A0A1Y2K715</accession>
<evidence type="ECO:0000313" key="1">
    <source>
        <dbReference type="EMBL" id="OSM04142.1"/>
    </source>
</evidence>
<name>A0A1Y2K715_9PROT</name>
<comment type="caution">
    <text evidence="1">The sequence shown here is derived from an EMBL/GenBank/DDBJ whole genome shotgun (WGS) entry which is preliminary data.</text>
</comment>
<reference evidence="1 2" key="1">
    <citation type="journal article" date="2016" name="BMC Genomics">
        <title>Combined genomic and structural analyses of a cultured magnetotactic bacterium reveals its niche adaptation to a dynamic environment.</title>
        <authorList>
            <person name="Araujo A.C."/>
            <person name="Morillo V."/>
            <person name="Cypriano J."/>
            <person name="Teixeira L.C."/>
            <person name="Leao P."/>
            <person name="Lyra S."/>
            <person name="Almeida L.G."/>
            <person name="Bazylinski D.A."/>
            <person name="Vasconcellos A.T."/>
            <person name="Abreu F."/>
            <person name="Lins U."/>
        </authorList>
    </citation>
    <scope>NUCLEOTIDE SEQUENCE [LARGE SCALE GENOMIC DNA]</scope>
    <source>
        <strain evidence="1 2">IT-1</strain>
    </source>
</reference>
<dbReference type="Proteomes" id="UP000194003">
    <property type="component" value="Unassembled WGS sequence"/>
</dbReference>
<dbReference type="SUPFAM" id="SSF47598">
    <property type="entry name" value="Ribbon-helix-helix"/>
    <property type="match status" value="1"/>
</dbReference>
<protein>
    <submittedName>
        <fullName evidence="1">Putative CopG family transcriptional regulator</fullName>
    </submittedName>
</protein>
<dbReference type="OrthoDB" id="598413at2"/>
<dbReference type="InterPro" id="IPR013321">
    <property type="entry name" value="Arc_rbn_hlx_hlx"/>
</dbReference>
<dbReference type="EMBL" id="LVJN01000019">
    <property type="protein sequence ID" value="OSM04142.1"/>
    <property type="molecule type" value="Genomic_DNA"/>
</dbReference>
<keyword evidence="2" id="KW-1185">Reference proteome</keyword>
<dbReference type="RefSeq" id="WP_085442245.1">
    <property type="nucleotide sequence ID" value="NZ_LVJN01000019.1"/>
</dbReference>
<dbReference type="InterPro" id="IPR010985">
    <property type="entry name" value="Ribbon_hlx_hlx"/>
</dbReference>
<dbReference type="STRING" id="1434232.MAIT1_03583"/>
<dbReference type="AlphaFoldDB" id="A0A1Y2K715"/>
<proteinExistence type="predicted"/>
<dbReference type="Gene3D" id="1.10.1220.10">
    <property type="entry name" value="Met repressor-like"/>
    <property type="match status" value="1"/>
</dbReference>